<dbReference type="EMBL" id="AP025739">
    <property type="protein sequence ID" value="BDI28038.1"/>
    <property type="molecule type" value="Genomic_DNA"/>
</dbReference>
<accession>A0A402CRL5</accession>
<dbReference type="Proteomes" id="UP000287394">
    <property type="component" value="Chromosome"/>
</dbReference>
<evidence type="ECO:0000313" key="2">
    <source>
        <dbReference type="Proteomes" id="UP000287394"/>
    </source>
</evidence>
<dbReference type="AlphaFoldDB" id="A0A402CRL5"/>
<dbReference type="Pfam" id="PF15891">
    <property type="entry name" value="Nuc_deoxyri_tr2"/>
    <property type="match status" value="1"/>
</dbReference>
<proteinExistence type="predicted"/>
<dbReference type="KEGG" id="ccot:CCAX7_000890"/>
<protein>
    <submittedName>
        <fullName evidence="1">Uncharacterized protein</fullName>
    </submittedName>
</protein>
<reference evidence="1 2" key="1">
    <citation type="journal article" date="2019" name="Int. J. Syst. Evol. Microbiol.">
        <title>Capsulimonas corticalis gen. nov., sp. nov., an aerobic capsulated bacterium, of a novel bacterial order, Capsulimonadales ord. nov., of the class Armatimonadia of the phylum Armatimonadetes.</title>
        <authorList>
            <person name="Li J."/>
            <person name="Kudo C."/>
            <person name="Tonouchi A."/>
        </authorList>
    </citation>
    <scope>NUCLEOTIDE SEQUENCE [LARGE SCALE GENOMIC DNA]</scope>
    <source>
        <strain evidence="1 2">AX-7</strain>
    </source>
</reference>
<dbReference type="RefSeq" id="WP_119319996.1">
    <property type="nucleotide sequence ID" value="NZ_AP025739.1"/>
</dbReference>
<dbReference type="InterPro" id="IPR039470">
    <property type="entry name" value="Nuc_deoxyri_tr2"/>
</dbReference>
<dbReference type="OrthoDB" id="9805113at2"/>
<sequence length="149" mass="16874">MARLTNTPDRFSGDGAALFLAGGVTGCPDWQSAMIGFLSGTPWTLLNPRHPRYFEDPDWSAEQQISWEFDHLRLAEAILFWFPCETVCPISLFELGAWSMAGKPIFVGVHPDYSRRKDIEEQMRLLRPELTVVLSLQELAAQASDFLEK</sequence>
<dbReference type="Gene3D" id="3.40.50.450">
    <property type="match status" value="1"/>
</dbReference>
<gene>
    <name evidence="1" type="ORF">CCAX7_000890</name>
</gene>
<name>A0A402CRL5_9BACT</name>
<organism evidence="1 2">
    <name type="scientific">Capsulimonas corticalis</name>
    <dbReference type="NCBI Taxonomy" id="2219043"/>
    <lineage>
        <taxon>Bacteria</taxon>
        <taxon>Bacillati</taxon>
        <taxon>Armatimonadota</taxon>
        <taxon>Armatimonadia</taxon>
        <taxon>Capsulimonadales</taxon>
        <taxon>Capsulimonadaceae</taxon>
        <taxon>Capsulimonas</taxon>
    </lineage>
</organism>
<evidence type="ECO:0000313" key="1">
    <source>
        <dbReference type="EMBL" id="BDI28038.1"/>
    </source>
</evidence>
<keyword evidence="2" id="KW-1185">Reference proteome</keyword>
<dbReference type="PROSITE" id="PS51257">
    <property type="entry name" value="PROKAR_LIPOPROTEIN"/>
    <property type="match status" value="1"/>
</dbReference>